<dbReference type="RefSeq" id="WP_135874589.1">
    <property type="nucleotide sequence ID" value="NZ_SRSO01000001.1"/>
</dbReference>
<evidence type="ECO:0000313" key="3">
    <source>
        <dbReference type="EMBL" id="TGV04744.1"/>
    </source>
</evidence>
<feature type="chain" id="PRO_5020909638" description="Peptidase S74 domain-containing protein" evidence="2">
    <location>
        <begin position="20"/>
        <end position="659"/>
    </location>
</feature>
<dbReference type="OrthoDB" id="9765957at2"/>
<feature type="signal peptide" evidence="2">
    <location>
        <begin position="1"/>
        <end position="19"/>
    </location>
</feature>
<keyword evidence="2" id="KW-0732">Signal</keyword>
<dbReference type="Gene3D" id="2.40.300.10">
    <property type="entry name" value="Head decoration protein D"/>
    <property type="match status" value="1"/>
</dbReference>
<proteinExistence type="predicted"/>
<sequence length="659" mass="72538">MKKIFLTLILTFFYFLSFSQTDGITYQAVIIDNNPQEIPGVDIPSNNLPNTDLQVRFTIVDDTGSSEYQEIHSTITDPYGMINLVIGKGTPNIGTFDQIYWNNSKFLRVEIDLNNGNGMVEFSYQELTYIPYVRHREIIATSTLDVDGNTNLNSSLNVNNASPTLLTGDLTVEGVVAFDGELEVGGDTQLYSDLTVDGITNLNSALFVNNGAPTNLSGDLIVQGTSTFQDGNFQNINVAQNSNLNTLTASGVSNLNGQVIIDASLTGGQSSNNAYPLIVRGSDQGMVVQVNGGRNTSKNFVTFRDASGIHGAIEGQTLSELHNSFRFIWDEAMAGLEQAFTLAEQIACGTQLDVAEAGVMLVNNFVLGAKWIELTVAAENNVGVSYESGGADYAEWLEKENRTEIFAKGDIVGVKGGKISKNTDEAHHIMVISTNPIVLGNMIKEHEDNFEKVAFLGQVPVRVVGKVNIGDYILPSGNNDGTGIAVSPKNMEVNDYRSILGVAWEASRNEAFGYINVAIGINTNDLALKVLEQEKEIKEIKNQLNLILKKLQGESVDTDDNEVLVDTQDELPAKSITSVKLTDTEFKEWISEYGYIFEISMNQLKENFKNRNVNLKLFPEVEAIVNNPIETIRKMNSGEYLPTLWKSFEKRYPNTFKKQ</sequence>
<evidence type="ECO:0000256" key="1">
    <source>
        <dbReference type="SAM" id="Coils"/>
    </source>
</evidence>
<dbReference type="EMBL" id="SRSO01000001">
    <property type="protein sequence ID" value="TGV04744.1"/>
    <property type="molecule type" value="Genomic_DNA"/>
</dbReference>
<evidence type="ECO:0008006" key="5">
    <source>
        <dbReference type="Google" id="ProtNLM"/>
    </source>
</evidence>
<reference evidence="3 4" key="1">
    <citation type="submission" date="2019-04" db="EMBL/GenBank/DDBJ databases">
        <authorList>
            <person name="Liu A."/>
        </authorList>
    </citation>
    <scope>NUCLEOTIDE SEQUENCE [LARGE SCALE GENOMIC DNA]</scope>
    <source>
        <strain evidence="3 4">RZ03</strain>
    </source>
</reference>
<evidence type="ECO:0000256" key="2">
    <source>
        <dbReference type="SAM" id="SignalP"/>
    </source>
</evidence>
<feature type="coiled-coil region" evidence="1">
    <location>
        <begin position="523"/>
        <end position="550"/>
    </location>
</feature>
<organism evidence="3 4">
    <name type="scientific">Flavivirga rizhaonensis</name>
    <dbReference type="NCBI Taxonomy" id="2559571"/>
    <lineage>
        <taxon>Bacteria</taxon>
        <taxon>Pseudomonadati</taxon>
        <taxon>Bacteroidota</taxon>
        <taxon>Flavobacteriia</taxon>
        <taxon>Flavobacteriales</taxon>
        <taxon>Flavobacteriaceae</taxon>
        <taxon>Flavivirga</taxon>
    </lineage>
</organism>
<dbReference type="Proteomes" id="UP000307602">
    <property type="component" value="Unassembled WGS sequence"/>
</dbReference>
<keyword evidence="1" id="KW-0175">Coiled coil</keyword>
<name>A0A4V3P5C7_9FLAO</name>
<keyword evidence="4" id="KW-1185">Reference proteome</keyword>
<evidence type="ECO:0000313" key="4">
    <source>
        <dbReference type="Proteomes" id="UP000307602"/>
    </source>
</evidence>
<dbReference type="AlphaFoldDB" id="A0A4V3P5C7"/>
<comment type="caution">
    <text evidence="3">The sequence shown here is derived from an EMBL/GenBank/DDBJ whole genome shotgun (WGS) entry which is preliminary data.</text>
</comment>
<gene>
    <name evidence="3" type="ORF">EM932_01065</name>
</gene>
<accession>A0A4V3P5C7</accession>
<protein>
    <recommendedName>
        <fullName evidence="5">Peptidase S74 domain-containing protein</fullName>
    </recommendedName>
</protein>